<evidence type="ECO:0000313" key="3">
    <source>
        <dbReference type="EMBL" id="KAA8495852.1"/>
    </source>
</evidence>
<dbReference type="PANTHER" id="PTHR46064:SF1">
    <property type="entry name" value="QUEUINE TRNA-RIBOSYLTRANSFERASE ACCESSORY SUBUNIT 2"/>
    <property type="match status" value="1"/>
</dbReference>
<dbReference type="PANTHER" id="PTHR46064">
    <property type="entry name" value="QUEUINE TRNA-RIBOSYLTRANSFERASE ACCESSORY SUBUNIT 2"/>
    <property type="match status" value="1"/>
</dbReference>
<comment type="caution">
    <text evidence="3">The sequence shown here is derived from an EMBL/GenBank/DDBJ whole genome shotgun (WGS) entry which is preliminary data.</text>
</comment>
<feature type="compositionally biased region" description="Gly residues" evidence="1">
    <location>
        <begin position="134"/>
        <end position="149"/>
    </location>
</feature>
<evidence type="ECO:0000256" key="1">
    <source>
        <dbReference type="SAM" id="MobiDB-lite"/>
    </source>
</evidence>
<dbReference type="GO" id="GO:0006400">
    <property type="term" value="P:tRNA modification"/>
    <property type="evidence" value="ECO:0007669"/>
    <property type="project" value="InterPro"/>
</dbReference>
<dbReference type="OrthoDB" id="27601at2759"/>
<dbReference type="NCBIfam" id="TIGR00449">
    <property type="entry name" value="tgt_general"/>
    <property type="match status" value="1"/>
</dbReference>
<dbReference type="InterPro" id="IPR002616">
    <property type="entry name" value="tRNA_ribo_trans-like"/>
</dbReference>
<evidence type="ECO:0000313" key="4">
    <source>
        <dbReference type="Proteomes" id="UP000324585"/>
    </source>
</evidence>
<protein>
    <submittedName>
        <fullName evidence="3">Queuine tRNA-ribosyltransferase</fullName>
    </submittedName>
</protein>
<reference evidence="4" key="1">
    <citation type="journal article" date="2019" name="Nat. Commun.">
        <title>Expansion of phycobilisome linker gene families in mesophilic red algae.</title>
        <authorList>
            <person name="Lee J."/>
            <person name="Kim D."/>
            <person name="Bhattacharya D."/>
            <person name="Yoon H.S."/>
        </authorList>
    </citation>
    <scope>NUCLEOTIDE SEQUENCE [LARGE SCALE GENOMIC DNA]</scope>
    <source>
        <strain evidence="4">CCMP 1328</strain>
    </source>
</reference>
<dbReference type="EMBL" id="VRMN01000003">
    <property type="protein sequence ID" value="KAA8495852.1"/>
    <property type="molecule type" value="Genomic_DNA"/>
</dbReference>
<dbReference type="Pfam" id="PF01702">
    <property type="entry name" value="TGT"/>
    <property type="match status" value="1"/>
</dbReference>
<keyword evidence="4" id="KW-1185">Reference proteome</keyword>
<sequence length="422" mass="45279">MERVKRLRPANAPFEVVFEGTGSLSGRARVGRVFGAHSQATSQTPAPLLLSLRGAFPNLPAALVPRCGVAGENSALVQIPMLDFIVLNAQTGFSGVDLVNALENKPLHAIADATRGAVLFLSLKAAGSDDFADGGPGGGRSNAVGGDGRGGARRVKLTPAEVLKLQRALQCDFFEAPSEQAVFYMSDNVADRSVVKTASMLQELVDAAAVDPSLQLLGSIQGGFELARRRTAAEDVAKHESHLSGYVVSGMNGGETLENRIKCLAECVTAISSPRLLRVCGGTGSPSEVLESIAKGMDVIESSYPFESANSALALRLSSSRHKMDLRDTKYRLDRRVLVPGCPCEACSGYSRAYIHHLINVHEILGTSLLAIHNLYDYWLFFEQIRCSILQDRFLRFRQEFYDAMDAQACAEDGGSDTEGNG</sequence>
<evidence type="ECO:0000259" key="2">
    <source>
        <dbReference type="Pfam" id="PF01702"/>
    </source>
</evidence>
<dbReference type="Gene3D" id="3.20.20.105">
    <property type="entry name" value="Queuine tRNA-ribosyltransferase-like"/>
    <property type="match status" value="1"/>
</dbReference>
<gene>
    <name evidence="3" type="ORF">FVE85_2007</name>
</gene>
<dbReference type="GO" id="GO:0016740">
    <property type="term" value="F:transferase activity"/>
    <property type="evidence" value="ECO:0007669"/>
    <property type="project" value="UniProtKB-KW"/>
</dbReference>
<proteinExistence type="predicted"/>
<dbReference type="InterPro" id="IPR050852">
    <property type="entry name" value="Queuine_tRNA-ribosyltrfase"/>
</dbReference>
<accession>A0A5J4YY92</accession>
<dbReference type="AlphaFoldDB" id="A0A5J4YY92"/>
<organism evidence="3 4">
    <name type="scientific">Porphyridium purpureum</name>
    <name type="common">Red alga</name>
    <name type="synonym">Porphyridium cruentum</name>
    <dbReference type="NCBI Taxonomy" id="35688"/>
    <lineage>
        <taxon>Eukaryota</taxon>
        <taxon>Rhodophyta</taxon>
        <taxon>Bangiophyceae</taxon>
        <taxon>Porphyridiales</taxon>
        <taxon>Porphyridiaceae</taxon>
        <taxon>Porphyridium</taxon>
    </lineage>
</organism>
<dbReference type="InterPro" id="IPR036511">
    <property type="entry name" value="TGT-like_sf"/>
</dbReference>
<name>A0A5J4YY92_PORPP</name>
<dbReference type="SUPFAM" id="SSF51713">
    <property type="entry name" value="tRNA-guanine transglycosylase"/>
    <property type="match status" value="1"/>
</dbReference>
<dbReference type="Proteomes" id="UP000324585">
    <property type="component" value="Unassembled WGS sequence"/>
</dbReference>
<keyword evidence="3" id="KW-0808">Transferase</keyword>
<feature type="domain" description="tRNA-guanine(15) transglycosylase-like" evidence="2">
    <location>
        <begin position="154"/>
        <end position="405"/>
    </location>
</feature>
<feature type="region of interest" description="Disordered" evidence="1">
    <location>
        <begin position="131"/>
        <end position="152"/>
    </location>
</feature>